<dbReference type="Gene3D" id="3.40.50.150">
    <property type="entry name" value="Vaccinia Virus protein VP39"/>
    <property type="match status" value="1"/>
</dbReference>
<name>A0A2U9IJ09_9CREN</name>
<dbReference type="SUPFAM" id="SSF53335">
    <property type="entry name" value="S-adenosyl-L-methionine-dependent methyltransferases"/>
    <property type="match status" value="1"/>
</dbReference>
<feature type="domain" description="Methyltransferase type 11" evidence="6">
    <location>
        <begin position="40"/>
        <end position="125"/>
    </location>
</feature>
<dbReference type="InterPro" id="IPR013216">
    <property type="entry name" value="Methyltransf_11"/>
</dbReference>
<dbReference type="Pfam" id="PF08241">
    <property type="entry name" value="Methyltransf_11"/>
    <property type="match status" value="1"/>
</dbReference>
<dbReference type="KEGG" id="abri:DFR85_08630"/>
<keyword evidence="5" id="KW-0949">S-adenosyl-L-methionine</keyword>
<dbReference type="OrthoDB" id="6027at2157"/>
<dbReference type="AlphaFoldDB" id="A0A2U9IJ09"/>
<organism evidence="7 8">
    <name type="scientific">Acidianus brierleyi</name>
    <dbReference type="NCBI Taxonomy" id="41673"/>
    <lineage>
        <taxon>Archaea</taxon>
        <taxon>Thermoproteota</taxon>
        <taxon>Thermoprotei</taxon>
        <taxon>Sulfolobales</taxon>
        <taxon>Sulfolobaceae</taxon>
        <taxon>Acidianus</taxon>
    </lineage>
</organism>
<comment type="pathway">
    <text evidence="1">Cofactor biosynthesis; adenosylcobalamin biosynthesis.</text>
</comment>
<evidence type="ECO:0000256" key="4">
    <source>
        <dbReference type="ARBA" id="ARBA00022679"/>
    </source>
</evidence>
<evidence type="ECO:0000256" key="3">
    <source>
        <dbReference type="ARBA" id="ARBA00022603"/>
    </source>
</evidence>
<dbReference type="EMBL" id="CP029289">
    <property type="protein sequence ID" value="AWR95965.1"/>
    <property type="molecule type" value="Genomic_DNA"/>
</dbReference>
<keyword evidence="4" id="KW-0808">Transferase</keyword>
<dbReference type="InterPro" id="IPR029063">
    <property type="entry name" value="SAM-dependent_MTases_sf"/>
</dbReference>
<dbReference type="GO" id="GO:0009236">
    <property type="term" value="P:cobalamin biosynthetic process"/>
    <property type="evidence" value="ECO:0007669"/>
    <property type="project" value="UniProtKB-KW"/>
</dbReference>
<evidence type="ECO:0000259" key="6">
    <source>
        <dbReference type="Pfam" id="PF08241"/>
    </source>
</evidence>
<evidence type="ECO:0000256" key="2">
    <source>
        <dbReference type="ARBA" id="ARBA00022573"/>
    </source>
</evidence>
<evidence type="ECO:0000256" key="5">
    <source>
        <dbReference type="ARBA" id="ARBA00022691"/>
    </source>
</evidence>
<dbReference type="CDD" id="cd02440">
    <property type="entry name" value="AdoMet_MTases"/>
    <property type="match status" value="1"/>
</dbReference>
<keyword evidence="2" id="KW-0169">Cobalamin biosynthesis</keyword>
<sequence length="180" mass="20344">MFPFLDDEIFENLDIPGPTKQEIRVISISKMNIFPGCKTLEIGTGTGSVSAELDRLGCYVISIDKNKYIEKISHFNNVEYIQAHSAFMSYRNSIFDNVFIGGTENLEDSIKLAHQTLKYGGKIVINIFTLETLSKIQELVSSIFHNFNVLEVIIIKGKNIKNHTMFLAQNPIYIAYAVKS</sequence>
<keyword evidence="3 7" id="KW-0489">Methyltransferase</keyword>
<evidence type="ECO:0000313" key="7">
    <source>
        <dbReference type="EMBL" id="AWR95965.1"/>
    </source>
</evidence>
<proteinExistence type="predicted"/>
<dbReference type="InterPro" id="IPR050714">
    <property type="entry name" value="Cobalamin_biosynth_MTase"/>
</dbReference>
<evidence type="ECO:0000313" key="8">
    <source>
        <dbReference type="Proteomes" id="UP000248044"/>
    </source>
</evidence>
<dbReference type="Proteomes" id="UP000248044">
    <property type="component" value="Chromosome"/>
</dbReference>
<protein>
    <submittedName>
        <fullName evidence="7">Precorrin-6B methylase</fullName>
    </submittedName>
</protein>
<dbReference type="GO" id="GO:0008757">
    <property type="term" value="F:S-adenosylmethionine-dependent methyltransferase activity"/>
    <property type="evidence" value="ECO:0007669"/>
    <property type="project" value="InterPro"/>
</dbReference>
<gene>
    <name evidence="7" type="ORF">DFR85_08630</name>
</gene>
<evidence type="ECO:0000256" key="1">
    <source>
        <dbReference type="ARBA" id="ARBA00004953"/>
    </source>
</evidence>
<accession>A0A2U9IJ09</accession>
<dbReference type="PANTHER" id="PTHR43182:SF1">
    <property type="entry name" value="COBALT-PRECORRIN-7 C(5)-METHYLTRANSFERASE"/>
    <property type="match status" value="1"/>
</dbReference>
<reference evidence="7 8" key="1">
    <citation type="submission" date="2018-05" db="EMBL/GenBank/DDBJ databases">
        <title>Complete Genome Sequences of Extremely Thermoacidophilic, Metal-Mobilizing Type-Strain Members of the Archaeal Family Sulfolobaceae: Acidianus brierleyi DSM-1651T, Acidianus sulfidivorans DSM-18786T, Metallosphaera hakonensis DSM-7519T, and Metallosphaera prunae DSM-10039T.</title>
        <authorList>
            <person name="Counts J.A."/>
            <person name="Kelly R.M."/>
        </authorList>
    </citation>
    <scope>NUCLEOTIDE SEQUENCE [LARGE SCALE GENOMIC DNA]</scope>
    <source>
        <strain evidence="7 8">DSM 1651</strain>
    </source>
</reference>
<dbReference type="PANTHER" id="PTHR43182">
    <property type="entry name" value="COBALT-PRECORRIN-6B C(15)-METHYLTRANSFERASE (DECARBOXYLATING)"/>
    <property type="match status" value="1"/>
</dbReference>
<keyword evidence="8" id="KW-1185">Reference proteome</keyword>
<dbReference type="GO" id="GO:0032259">
    <property type="term" value="P:methylation"/>
    <property type="evidence" value="ECO:0007669"/>
    <property type="project" value="UniProtKB-KW"/>
</dbReference>